<dbReference type="NCBIfam" id="TIGR02177">
    <property type="entry name" value="PorB_KorB"/>
    <property type="match status" value="1"/>
</dbReference>
<dbReference type="Gene3D" id="3.40.50.970">
    <property type="match status" value="1"/>
</dbReference>
<dbReference type="RefSeq" id="WP_048193074.1">
    <property type="nucleotide sequence ID" value="NZ_CAAGSM010000011.1"/>
</dbReference>
<evidence type="ECO:0000256" key="8">
    <source>
        <dbReference type="ARBA" id="ARBA00023014"/>
    </source>
</evidence>
<dbReference type="AlphaFoldDB" id="A0A099T4K1"/>
<evidence type="ECO:0000256" key="5">
    <source>
        <dbReference type="ARBA" id="ARBA00022842"/>
    </source>
</evidence>
<dbReference type="GO" id="GO:0046872">
    <property type="term" value="F:metal ion binding"/>
    <property type="evidence" value="ECO:0007669"/>
    <property type="project" value="UniProtKB-KW"/>
</dbReference>
<keyword evidence="5" id="KW-0460">Magnesium</keyword>
<dbReference type="Pfam" id="PF02775">
    <property type="entry name" value="TPP_enzyme_C"/>
    <property type="match status" value="1"/>
</dbReference>
<evidence type="ECO:0000256" key="9">
    <source>
        <dbReference type="ARBA" id="ARBA00023052"/>
    </source>
</evidence>
<dbReference type="GO" id="GO:0045333">
    <property type="term" value="P:cellular respiration"/>
    <property type="evidence" value="ECO:0007669"/>
    <property type="project" value="UniProtKB-ARBA"/>
</dbReference>
<gene>
    <name evidence="12" type="ORF">LI82_00945</name>
</gene>
<evidence type="ECO:0000259" key="11">
    <source>
        <dbReference type="Pfam" id="PF12367"/>
    </source>
</evidence>
<dbReference type="PANTHER" id="PTHR48084">
    <property type="entry name" value="2-OXOGLUTARATE OXIDOREDUCTASE SUBUNIT KORB-RELATED"/>
    <property type="match status" value="1"/>
</dbReference>
<evidence type="ECO:0000256" key="3">
    <source>
        <dbReference type="ARBA" id="ARBA00001966"/>
    </source>
</evidence>
<dbReference type="SUPFAM" id="SSF52518">
    <property type="entry name" value="Thiamin diphosphate-binding fold (THDP-binding)"/>
    <property type="match status" value="1"/>
</dbReference>
<keyword evidence="6" id="KW-0560">Oxidoreductase</keyword>
<keyword evidence="7" id="KW-0408">Iron</keyword>
<evidence type="ECO:0000313" key="13">
    <source>
        <dbReference type="Proteomes" id="UP000029859"/>
    </source>
</evidence>
<evidence type="ECO:0000256" key="2">
    <source>
        <dbReference type="ARBA" id="ARBA00001964"/>
    </source>
</evidence>
<reference evidence="12 13" key="1">
    <citation type="submission" date="2014-09" db="EMBL/GenBank/DDBJ databases">
        <title>Draft genome sequence of an obligately methylotrophic methanogen, Methanococcoides methylutens, isolated from marine sediment.</title>
        <authorList>
            <person name="Guan Y."/>
            <person name="Ngugi D.K."/>
            <person name="Blom J."/>
            <person name="Ali S."/>
            <person name="Ferry J.G."/>
            <person name="Stingl U."/>
        </authorList>
    </citation>
    <scope>NUCLEOTIDE SEQUENCE [LARGE SCALE GENOMIC DNA]</scope>
    <source>
        <strain evidence="12 13">DSM 2657</strain>
    </source>
</reference>
<feature type="domain" description="Thiamine pyrophosphate enzyme TPP-binding" evidence="10">
    <location>
        <begin position="50"/>
        <end position="194"/>
    </location>
</feature>
<comment type="cofactor">
    <cofactor evidence="1">
        <name>Mg(2+)</name>
        <dbReference type="ChEBI" id="CHEBI:18420"/>
    </cofactor>
</comment>
<feature type="domain" description="Pyruvate ferredoxin oxidoreductase beta subunit C-terminal" evidence="11">
    <location>
        <begin position="198"/>
        <end position="262"/>
    </location>
</feature>
<organism evidence="12 13">
    <name type="scientific">Methanococcoides methylutens</name>
    <dbReference type="NCBI Taxonomy" id="2226"/>
    <lineage>
        <taxon>Archaea</taxon>
        <taxon>Methanobacteriati</taxon>
        <taxon>Methanobacteriota</taxon>
        <taxon>Stenosarchaea group</taxon>
        <taxon>Methanomicrobia</taxon>
        <taxon>Methanosarcinales</taxon>
        <taxon>Methanosarcinaceae</taxon>
        <taxon>Methanococcoides</taxon>
    </lineage>
</organism>
<dbReference type="OrthoDB" id="30755at2157"/>
<dbReference type="InterPro" id="IPR011766">
    <property type="entry name" value="TPP_enzyme_TPP-bd"/>
</dbReference>
<proteinExistence type="predicted"/>
<dbReference type="GO" id="GO:0016625">
    <property type="term" value="F:oxidoreductase activity, acting on the aldehyde or oxo group of donors, iron-sulfur protein as acceptor"/>
    <property type="evidence" value="ECO:0007669"/>
    <property type="project" value="UniProtKB-ARBA"/>
</dbReference>
<comment type="cofactor">
    <cofactor evidence="2">
        <name>thiamine diphosphate</name>
        <dbReference type="ChEBI" id="CHEBI:58937"/>
    </cofactor>
</comment>
<keyword evidence="8" id="KW-0411">Iron-sulfur</keyword>
<dbReference type="GO" id="GO:0030976">
    <property type="term" value="F:thiamine pyrophosphate binding"/>
    <property type="evidence" value="ECO:0007669"/>
    <property type="project" value="InterPro"/>
</dbReference>
<evidence type="ECO:0000256" key="1">
    <source>
        <dbReference type="ARBA" id="ARBA00001946"/>
    </source>
</evidence>
<dbReference type="GO" id="GO:0044272">
    <property type="term" value="P:sulfur compound biosynthetic process"/>
    <property type="evidence" value="ECO:0007669"/>
    <property type="project" value="UniProtKB-ARBA"/>
</dbReference>
<dbReference type="InterPro" id="IPR032686">
    <property type="entry name" value="PFO_beta_C"/>
</dbReference>
<keyword evidence="9" id="KW-0786">Thiamine pyrophosphate</keyword>
<dbReference type="GO" id="GO:0006082">
    <property type="term" value="P:organic acid metabolic process"/>
    <property type="evidence" value="ECO:0007669"/>
    <property type="project" value="UniProtKB-ARBA"/>
</dbReference>
<evidence type="ECO:0000259" key="10">
    <source>
        <dbReference type="Pfam" id="PF02775"/>
    </source>
</evidence>
<comment type="cofactor">
    <cofactor evidence="3">
        <name>[4Fe-4S] cluster</name>
        <dbReference type="ChEBI" id="CHEBI:49883"/>
    </cofactor>
</comment>
<dbReference type="InterPro" id="IPR051457">
    <property type="entry name" value="2-oxoacid:Fd_oxidoreductase"/>
</dbReference>
<dbReference type="Pfam" id="PF12367">
    <property type="entry name" value="PFO_beta_C"/>
    <property type="match status" value="1"/>
</dbReference>
<evidence type="ECO:0000256" key="4">
    <source>
        <dbReference type="ARBA" id="ARBA00022723"/>
    </source>
</evidence>
<sequence>MVSVEDYGEFETEWCPGCGNFMILKAVKRALAELGKSPDEVLLTSGIGQSSKLPHYLKCNVFNGLHGRSLPPAIGAKVANHELTVLAVTGDGDCYGEGGNHFLHNVRRNPNITLIVHDNQIYGLTKGQASPTSELGMKTKVQTHGVFNTPLNPLSLAISLDCSFVSRGFAGDVAHLTELIKKAIQHKGFSLVDVLQPCISFNKLNTFSWYSERVYKMEEGDHSPDDRIKAFERSMEWGERIPLGVFYVNEKPTFEDHLDVLKSGTLVGNKSDPQKVDELLDRFI</sequence>
<dbReference type="GO" id="GO:0051536">
    <property type="term" value="F:iron-sulfur cluster binding"/>
    <property type="evidence" value="ECO:0007669"/>
    <property type="project" value="UniProtKB-KW"/>
</dbReference>
<name>A0A099T4K1_METMT</name>
<evidence type="ECO:0000256" key="6">
    <source>
        <dbReference type="ARBA" id="ARBA00023002"/>
    </source>
</evidence>
<evidence type="ECO:0000313" key="12">
    <source>
        <dbReference type="EMBL" id="KGK99799.1"/>
    </source>
</evidence>
<protein>
    <submittedName>
        <fullName evidence="12">2-oxoacid ferredoxin oxidoreductase</fullName>
    </submittedName>
</protein>
<dbReference type="Proteomes" id="UP000029859">
    <property type="component" value="Unassembled WGS sequence"/>
</dbReference>
<comment type="caution">
    <text evidence="12">The sequence shown here is derived from an EMBL/GenBank/DDBJ whole genome shotgun (WGS) entry which is preliminary data.</text>
</comment>
<evidence type="ECO:0000256" key="7">
    <source>
        <dbReference type="ARBA" id="ARBA00023004"/>
    </source>
</evidence>
<dbReference type="CDD" id="cd03375">
    <property type="entry name" value="TPP_OGFOR"/>
    <property type="match status" value="1"/>
</dbReference>
<dbReference type="PANTHER" id="PTHR48084:SF4">
    <property type="entry name" value="2-OXOGLUTARATE OXIDOREDUCTASE SUBUNIT KORB"/>
    <property type="match status" value="1"/>
</dbReference>
<dbReference type="EMBL" id="JRHO01000002">
    <property type="protein sequence ID" value="KGK99799.1"/>
    <property type="molecule type" value="Genomic_DNA"/>
</dbReference>
<dbReference type="InterPro" id="IPR011896">
    <property type="entry name" value="OFOB"/>
</dbReference>
<accession>A0A099T4K1</accession>
<keyword evidence="4" id="KW-0479">Metal-binding</keyword>
<keyword evidence="13" id="KW-1185">Reference proteome</keyword>
<dbReference type="InterPro" id="IPR029061">
    <property type="entry name" value="THDP-binding"/>
</dbReference>